<sequence>MLDLPQTAVVAGGHAEWERCAAARPDKGTSGGFAVLFSACQDNQAASDTAAFSGVVSTGAATFCFIKALERRGLKLSYEQLLVEMNYSCKEELVKLYKARGEEGEPQEVTMSASCQFDLDAPFAL</sequence>
<dbReference type="Gene3D" id="3.40.50.12660">
    <property type="match status" value="1"/>
</dbReference>
<comment type="caution">
    <text evidence="2">The sequence shown here is derived from an EMBL/GenBank/DDBJ whole genome shotgun (WGS) entry which is preliminary data.</text>
</comment>
<dbReference type="EMBL" id="JADXDR010000023">
    <property type="protein sequence ID" value="KAI7844956.1"/>
    <property type="molecule type" value="Genomic_DNA"/>
</dbReference>
<protein>
    <submittedName>
        <fullName evidence="2">Uncharacterized protein</fullName>
    </submittedName>
</protein>
<dbReference type="AlphaFoldDB" id="A0AAD5H5V1"/>
<gene>
    <name evidence="2" type="ORF">COHA_001603</name>
</gene>
<name>A0AAD5H5V1_9CHLO</name>
<dbReference type="GO" id="GO:0004197">
    <property type="term" value="F:cysteine-type endopeptidase activity"/>
    <property type="evidence" value="ECO:0007669"/>
    <property type="project" value="TreeGrafter"/>
</dbReference>
<evidence type="ECO:0000313" key="3">
    <source>
        <dbReference type="Proteomes" id="UP001205105"/>
    </source>
</evidence>
<evidence type="ECO:0000313" key="2">
    <source>
        <dbReference type="EMBL" id="KAI7844956.1"/>
    </source>
</evidence>
<dbReference type="PANTHER" id="PTHR48104">
    <property type="entry name" value="METACASPASE-4"/>
    <property type="match status" value="1"/>
</dbReference>
<organism evidence="2 3">
    <name type="scientific">Chlorella ohadii</name>
    <dbReference type="NCBI Taxonomy" id="2649997"/>
    <lineage>
        <taxon>Eukaryota</taxon>
        <taxon>Viridiplantae</taxon>
        <taxon>Chlorophyta</taxon>
        <taxon>core chlorophytes</taxon>
        <taxon>Trebouxiophyceae</taxon>
        <taxon>Chlorellales</taxon>
        <taxon>Chlorellaceae</taxon>
        <taxon>Chlorella clade</taxon>
        <taxon>Chlorella</taxon>
    </lineage>
</organism>
<keyword evidence="3" id="KW-1185">Reference proteome</keyword>
<accession>A0AAD5H5V1</accession>
<dbReference type="PANTHER" id="PTHR48104:SF30">
    <property type="entry name" value="METACASPASE-1"/>
    <property type="match status" value="1"/>
</dbReference>
<dbReference type="Proteomes" id="UP001205105">
    <property type="component" value="Unassembled WGS sequence"/>
</dbReference>
<reference evidence="2" key="1">
    <citation type="submission" date="2020-11" db="EMBL/GenBank/DDBJ databases">
        <title>Chlorella ohadii genome sequencing and assembly.</title>
        <authorList>
            <person name="Murik O."/>
            <person name="Treves H."/>
            <person name="Kedem I."/>
            <person name="Shotland Y."/>
            <person name="Kaplan A."/>
        </authorList>
    </citation>
    <scope>NUCLEOTIDE SEQUENCE</scope>
    <source>
        <strain evidence="2">1</strain>
    </source>
</reference>
<proteinExistence type="inferred from homology"/>
<dbReference type="InterPro" id="IPR050452">
    <property type="entry name" value="Metacaspase"/>
</dbReference>
<comment type="similarity">
    <text evidence="1">Belongs to the peptidase C14B family.</text>
</comment>
<evidence type="ECO:0000256" key="1">
    <source>
        <dbReference type="ARBA" id="ARBA00009005"/>
    </source>
</evidence>
<dbReference type="GO" id="GO:0005737">
    <property type="term" value="C:cytoplasm"/>
    <property type="evidence" value="ECO:0007669"/>
    <property type="project" value="TreeGrafter"/>
</dbReference>
<dbReference type="GO" id="GO:0006508">
    <property type="term" value="P:proteolysis"/>
    <property type="evidence" value="ECO:0007669"/>
    <property type="project" value="TreeGrafter"/>
</dbReference>